<sequence length="286" mass="32177">MTHMGPNTRPPRSRYAFCRGYEIHVTEWGDPAHETIVMWHGLARTGRDFDTLARALSDTYHIIAPDTLGRGLSAWSKKPDEEYCLGFYAAIATDLLDHFDLHRVRWVGTSMGGALGIRLAGGTLRDRISHLVINDIAPQLAAPAIERILTYAGNPPQFDTLTELEQFLRTVYRPYGWLSDSEWRSMAETSARRTDGGRVTVHYDPKMVRQFVSHPTDYDQWPLYDAITAHTLLLRGKESDLILPDWAQEMGRRGPQAAVVEIDGVGHAPALNVPDQITLIRDFLAS</sequence>
<evidence type="ECO:0000313" key="2">
    <source>
        <dbReference type="EMBL" id="MBB6212454.1"/>
    </source>
</evidence>
<dbReference type="PRINTS" id="PR00111">
    <property type="entry name" value="ABHYDROLASE"/>
</dbReference>
<dbReference type="EMBL" id="JACIIX010000026">
    <property type="protein sequence ID" value="MBB6212454.1"/>
    <property type="molecule type" value="Genomic_DNA"/>
</dbReference>
<dbReference type="AlphaFoldDB" id="A0A7W9ZLJ8"/>
<protein>
    <submittedName>
        <fullName evidence="2">Pimeloyl-ACP methyl ester carboxylesterase</fullName>
    </submittedName>
</protein>
<feature type="domain" description="AB hydrolase-1" evidence="1">
    <location>
        <begin position="36"/>
        <end position="276"/>
    </location>
</feature>
<dbReference type="InterPro" id="IPR000073">
    <property type="entry name" value="AB_hydrolase_1"/>
</dbReference>
<dbReference type="InterPro" id="IPR029058">
    <property type="entry name" value="AB_hydrolase_fold"/>
</dbReference>
<dbReference type="Gene3D" id="3.40.50.1820">
    <property type="entry name" value="alpha/beta hydrolase"/>
    <property type="match status" value="1"/>
</dbReference>
<dbReference type="Proteomes" id="UP000544872">
    <property type="component" value="Unassembled WGS sequence"/>
</dbReference>
<dbReference type="PANTHER" id="PTHR43194">
    <property type="entry name" value="HYDROLASE ALPHA/BETA FOLD FAMILY"/>
    <property type="match status" value="1"/>
</dbReference>
<comment type="caution">
    <text evidence="2">The sequence shown here is derived from an EMBL/GenBank/DDBJ whole genome shotgun (WGS) entry which is preliminary data.</text>
</comment>
<dbReference type="RefSeq" id="WP_260402604.1">
    <property type="nucleotide sequence ID" value="NZ_JACIIX010000026.1"/>
</dbReference>
<evidence type="ECO:0000259" key="1">
    <source>
        <dbReference type="Pfam" id="PF12697"/>
    </source>
</evidence>
<proteinExistence type="predicted"/>
<accession>A0A7W9ZLJ8</accession>
<dbReference type="Pfam" id="PF12697">
    <property type="entry name" value="Abhydrolase_6"/>
    <property type="match status" value="1"/>
</dbReference>
<dbReference type="SUPFAM" id="SSF53474">
    <property type="entry name" value="alpha/beta-Hydrolases"/>
    <property type="match status" value="1"/>
</dbReference>
<gene>
    <name evidence="2" type="ORF">FHS48_003910</name>
</gene>
<organism evidence="2 3">
    <name type="scientific">Novispirillum itersonii</name>
    <name type="common">Aquaspirillum itersonii</name>
    <dbReference type="NCBI Taxonomy" id="189"/>
    <lineage>
        <taxon>Bacteria</taxon>
        <taxon>Pseudomonadati</taxon>
        <taxon>Pseudomonadota</taxon>
        <taxon>Alphaproteobacteria</taxon>
        <taxon>Rhodospirillales</taxon>
        <taxon>Novispirillaceae</taxon>
        <taxon>Novispirillum</taxon>
    </lineage>
</organism>
<evidence type="ECO:0000313" key="3">
    <source>
        <dbReference type="Proteomes" id="UP000544872"/>
    </source>
</evidence>
<dbReference type="PANTHER" id="PTHR43194:SF2">
    <property type="entry name" value="PEROXISOMAL MEMBRANE PROTEIN LPX1"/>
    <property type="match status" value="1"/>
</dbReference>
<keyword evidence="3" id="KW-1185">Reference proteome</keyword>
<dbReference type="InterPro" id="IPR050228">
    <property type="entry name" value="Carboxylesterase_BioH"/>
</dbReference>
<name>A0A7W9ZLJ8_NOVIT</name>
<reference evidence="2 3" key="1">
    <citation type="submission" date="2020-08" db="EMBL/GenBank/DDBJ databases">
        <title>Genomic Encyclopedia of Type Strains, Phase IV (KMG-IV): sequencing the most valuable type-strain genomes for metagenomic binning, comparative biology and taxonomic classification.</title>
        <authorList>
            <person name="Goeker M."/>
        </authorList>
    </citation>
    <scope>NUCLEOTIDE SEQUENCE [LARGE SCALE GENOMIC DNA]</scope>
    <source>
        <strain evidence="2 3">DSM 11590</strain>
    </source>
</reference>